<accession>A0A4Q7V6W9</accession>
<dbReference type="InterPro" id="IPR013783">
    <property type="entry name" value="Ig-like_fold"/>
</dbReference>
<dbReference type="OrthoDB" id="9794261at2"/>
<evidence type="ECO:0000259" key="1">
    <source>
        <dbReference type="Pfam" id="PF01833"/>
    </source>
</evidence>
<dbReference type="SUPFAM" id="SSF81296">
    <property type="entry name" value="E set domains"/>
    <property type="match status" value="2"/>
</dbReference>
<dbReference type="InterPro" id="IPR002909">
    <property type="entry name" value="IPT_dom"/>
</dbReference>
<name>A0A4Q7V6W9_9BACT</name>
<dbReference type="PROSITE" id="PS51257">
    <property type="entry name" value="PROKAR_LIPOPROTEIN"/>
    <property type="match status" value="1"/>
</dbReference>
<dbReference type="RefSeq" id="WP_130308217.1">
    <property type="nucleotide sequence ID" value="NZ_SHKN01000003.1"/>
</dbReference>
<proteinExistence type="predicted"/>
<dbReference type="Gene3D" id="2.60.40.10">
    <property type="entry name" value="Immunoglobulins"/>
    <property type="match status" value="2"/>
</dbReference>
<dbReference type="AlphaFoldDB" id="A0A4Q7V6W9"/>
<dbReference type="Pfam" id="PF01833">
    <property type="entry name" value="TIG"/>
    <property type="match status" value="2"/>
</dbReference>
<dbReference type="SUPFAM" id="SSF63829">
    <property type="entry name" value="Calcium-dependent phosphotriesterase"/>
    <property type="match status" value="1"/>
</dbReference>
<comment type="caution">
    <text evidence="2">The sequence shown here is derived from an EMBL/GenBank/DDBJ whole genome shotgun (WGS) entry which is preliminary data.</text>
</comment>
<dbReference type="EMBL" id="SHKN01000003">
    <property type="protein sequence ID" value="RZT92366.1"/>
    <property type="molecule type" value="Genomic_DNA"/>
</dbReference>
<reference evidence="2 3" key="1">
    <citation type="submission" date="2019-02" db="EMBL/GenBank/DDBJ databases">
        <title>Genomic Encyclopedia of Type Strains, Phase IV (KMG-IV): sequencing the most valuable type-strain genomes for metagenomic binning, comparative biology and taxonomic classification.</title>
        <authorList>
            <person name="Goeker M."/>
        </authorList>
    </citation>
    <scope>NUCLEOTIDE SEQUENCE [LARGE SCALE GENOMIC DNA]</scope>
    <source>
        <strain evidence="2 3">DSM 28825</strain>
    </source>
</reference>
<dbReference type="Proteomes" id="UP000293562">
    <property type="component" value="Unassembled WGS sequence"/>
</dbReference>
<sequence length="476" mass="52425">MKKVLFISIMVLSIFACSEDDAIELLQPTIETIKSEGIAIGDIITIPGKNFNENGTYSVKFNGTEGKITEIKPTSIKVKVPENATSGDITLTYDEITTILGTIIITRFPTVENITPEETKTGDIITIKGFDFVTSESYTVKFKELEGKVIEITSTSLKIRIPQGATSGEVSLTYKNETKVIGHISILETFVCGFYETDIQGEHVNQIVKIDKTTGSKKFVADLSSFSFGYYESLVYDSQSKSIIGLFNDTKLIKVNVHSGKVTTVNIASESDNESIKEIVIGDNDDLYGFYETDIQGEHVNQIVKVDKTTGSKIFVADLSSFSYGYYESLVYDSQSKSIIGLFNDTKLIKVNVQSGKVTTVNIASESDNESIKEIVIGDNDDLYGFYETDIQGEHVNQIVKVDKTTGSKVFVADLSSFNYGYYESLVYDSQSKSIIGLFNDTKLMKVNVQSGKVTTVNIASESDNESIKEIVSVTL</sequence>
<gene>
    <name evidence="2" type="ORF">EV201_2838</name>
</gene>
<organism evidence="2 3">
    <name type="scientific">Ancylomarina subtilis</name>
    <dbReference type="NCBI Taxonomy" id="1639035"/>
    <lineage>
        <taxon>Bacteria</taxon>
        <taxon>Pseudomonadati</taxon>
        <taxon>Bacteroidota</taxon>
        <taxon>Bacteroidia</taxon>
        <taxon>Marinilabiliales</taxon>
        <taxon>Marinifilaceae</taxon>
        <taxon>Ancylomarina</taxon>
    </lineage>
</organism>
<feature type="domain" description="IPT/TIG" evidence="1">
    <location>
        <begin position="109"/>
        <end position="177"/>
    </location>
</feature>
<evidence type="ECO:0000313" key="3">
    <source>
        <dbReference type="Proteomes" id="UP000293562"/>
    </source>
</evidence>
<feature type="domain" description="IPT/TIG" evidence="1">
    <location>
        <begin position="28"/>
        <end position="95"/>
    </location>
</feature>
<protein>
    <submittedName>
        <fullName evidence="2">IPT/TIG domain-containing protein</fullName>
    </submittedName>
</protein>
<keyword evidence="3" id="KW-1185">Reference proteome</keyword>
<dbReference type="InterPro" id="IPR014756">
    <property type="entry name" value="Ig_E-set"/>
</dbReference>
<evidence type="ECO:0000313" key="2">
    <source>
        <dbReference type="EMBL" id="RZT92366.1"/>
    </source>
</evidence>